<keyword evidence="8" id="KW-0492">Microsome</keyword>
<keyword evidence="5" id="KW-0349">Heme</keyword>
<keyword evidence="6" id="KW-0479">Metal-binding</keyword>
<evidence type="ECO:0000256" key="2">
    <source>
        <dbReference type="ARBA" id="ARBA00004174"/>
    </source>
</evidence>
<evidence type="ECO:0000256" key="8">
    <source>
        <dbReference type="ARBA" id="ARBA00022848"/>
    </source>
</evidence>
<evidence type="ECO:0008006" key="15">
    <source>
        <dbReference type="Google" id="ProtNLM"/>
    </source>
</evidence>
<dbReference type="SUPFAM" id="SSF48264">
    <property type="entry name" value="Cytochrome P450"/>
    <property type="match status" value="1"/>
</dbReference>
<keyword evidence="12" id="KW-0472">Membrane</keyword>
<dbReference type="AlphaFoldDB" id="A0AAV8WJT1"/>
<dbReference type="GO" id="GO:0005506">
    <property type="term" value="F:iron ion binding"/>
    <property type="evidence" value="ECO:0007669"/>
    <property type="project" value="InterPro"/>
</dbReference>
<comment type="similarity">
    <text evidence="4">Belongs to the cytochrome P450 family.</text>
</comment>
<evidence type="ECO:0000256" key="11">
    <source>
        <dbReference type="ARBA" id="ARBA00023033"/>
    </source>
</evidence>
<evidence type="ECO:0000256" key="3">
    <source>
        <dbReference type="ARBA" id="ARBA00004406"/>
    </source>
</evidence>
<comment type="caution">
    <text evidence="13">The sequence shown here is derived from an EMBL/GenBank/DDBJ whole genome shotgun (WGS) entry which is preliminary data.</text>
</comment>
<evidence type="ECO:0000256" key="12">
    <source>
        <dbReference type="ARBA" id="ARBA00023136"/>
    </source>
</evidence>
<dbReference type="InterPro" id="IPR036396">
    <property type="entry name" value="Cyt_P450_sf"/>
</dbReference>
<dbReference type="InterPro" id="IPR001128">
    <property type="entry name" value="Cyt_P450"/>
</dbReference>
<dbReference type="Proteomes" id="UP001162156">
    <property type="component" value="Unassembled WGS sequence"/>
</dbReference>
<dbReference type="CDD" id="cd11056">
    <property type="entry name" value="CYP6-like"/>
    <property type="match status" value="1"/>
</dbReference>
<dbReference type="PANTHER" id="PTHR24292:SF54">
    <property type="entry name" value="CYP9F3-RELATED"/>
    <property type="match status" value="1"/>
</dbReference>
<dbReference type="EMBL" id="JANEYF010005828">
    <property type="protein sequence ID" value="KAJ8926643.1"/>
    <property type="molecule type" value="Genomic_DNA"/>
</dbReference>
<comment type="subcellular location">
    <subcellularLocation>
        <location evidence="3">Endoplasmic reticulum membrane</location>
        <topology evidence="3">Peripheral membrane protein</topology>
    </subcellularLocation>
    <subcellularLocation>
        <location evidence="2">Microsome membrane</location>
        <topology evidence="2">Peripheral membrane protein</topology>
    </subcellularLocation>
</comment>
<evidence type="ECO:0000256" key="10">
    <source>
        <dbReference type="ARBA" id="ARBA00023004"/>
    </source>
</evidence>
<evidence type="ECO:0000256" key="7">
    <source>
        <dbReference type="ARBA" id="ARBA00022824"/>
    </source>
</evidence>
<accession>A0AAV8WJT1</accession>
<evidence type="ECO:0000256" key="4">
    <source>
        <dbReference type="ARBA" id="ARBA00010617"/>
    </source>
</evidence>
<dbReference type="PRINTS" id="PR00464">
    <property type="entry name" value="EP450II"/>
</dbReference>
<evidence type="ECO:0000313" key="13">
    <source>
        <dbReference type="EMBL" id="KAJ8926643.1"/>
    </source>
</evidence>
<dbReference type="GO" id="GO:0020037">
    <property type="term" value="F:heme binding"/>
    <property type="evidence" value="ECO:0007669"/>
    <property type="project" value="InterPro"/>
</dbReference>
<dbReference type="InterPro" id="IPR050476">
    <property type="entry name" value="Insect_CytP450_Detox"/>
</dbReference>
<evidence type="ECO:0000256" key="6">
    <source>
        <dbReference type="ARBA" id="ARBA00022723"/>
    </source>
</evidence>
<dbReference type="PANTHER" id="PTHR24292">
    <property type="entry name" value="CYTOCHROME P450"/>
    <property type="match status" value="1"/>
</dbReference>
<reference evidence="13" key="1">
    <citation type="journal article" date="2023" name="Insect Mol. Biol.">
        <title>Genome sequencing provides insights into the evolution of gene families encoding plant cell wall-degrading enzymes in longhorned beetles.</title>
        <authorList>
            <person name="Shin N.R."/>
            <person name="Okamura Y."/>
            <person name="Kirsch R."/>
            <person name="Pauchet Y."/>
        </authorList>
    </citation>
    <scope>NUCLEOTIDE SEQUENCE</scope>
    <source>
        <strain evidence="13">RBIC_L_NR</strain>
    </source>
</reference>
<dbReference type="PRINTS" id="PR00385">
    <property type="entry name" value="P450"/>
</dbReference>
<dbReference type="InterPro" id="IPR002402">
    <property type="entry name" value="Cyt_P450_E_grp-II"/>
</dbReference>
<comment type="cofactor">
    <cofactor evidence="1">
        <name>heme</name>
        <dbReference type="ChEBI" id="CHEBI:30413"/>
    </cofactor>
</comment>
<dbReference type="GO" id="GO:0016705">
    <property type="term" value="F:oxidoreductase activity, acting on paired donors, with incorporation or reduction of molecular oxygen"/>
    <property type="evidence" value="ECO:0007669"/>
    <property type="project" value="InterPro"/>
</dbReference>
<sequence length="392" mass="44759">MVRAYDYCRRRGLNKKGGIAAVPLGRRARGRPRERWLYNEDLELGKDGGYSGAYQFFSPTIVIKDPELLKQVTVKDFDHFTDHRSIIPEDADPLMGKNLFALKGQKWRDMRAILSPSFTSSKMRVMFALMAECAENFVQHFLKKDEEVVTVEFKDIFTRYTNDVIATTAFGIKVDSLGQPNNEFYLMGKEATNFGFWKTLKFLGFALLPKLYELLKVSLFGSKGKIPTELTDLDITAQALIFFFAGFETVSTNMSFAAYELAANPDIQDKLRKEINATLEECGGQLTYEGLLKMKYLDMVISEALRKWPNAVAIDRVCTKPYTINPVTPEEKPLYLEKGSLLLLPIFAIHRDPENYPNPDRFDPERFSDENKGNINPYTYCPFGLGPRNFLT</sequence>
<evidence type="ECO:0000256" key="1">
    <source>
        <dbReference type="ARBA" id="ARBA00001971"/>
    </source>
</evidence>
<evidence type="ECO:0000313" key="14">
    <source>
        <dbReference type="Proteomes" id="UP001162156"/>
    </source>
</evidence>
<protein>
    <recommendedName>
        <fullName evidence="15">Cytochrome P450</fullName>
    </recommendedName>
</protein>
<evidence type="ECO:0000256" key="9">
    <source>
        <dbReference type="ARBA" id="ARBA00023002"/>
    </source>
</evidence>
<dbReference type="GO" id="GO:0004497">
    <property type="term" value="F:monooxygenase activity"/>
    <property type="evidence" value="ECO:0007669"/>
    <property type="project" value="UniProtKB-KW"/>
</dbReference>
<gene>
    <name evidence="13" type="ORF">NQ314_020977</name>
</gene>
<organism evidence="13 14">
    <name type="scientific">Rhamnusium bicolor</name>
    <dbReference type="NCBI Taxonomy" id="1586634"/>
    <lineage>
        <taxon>Eukaryota</taxon>
        <taxon>Metazoa</taxon>
        <taxon>Ecdysozoa</taxon>
        <taxon>Arthropoda</taxon>
        <taxon>Hexapoda</taxon>
        <taxon>Insecta</taxon>
        <taxon>Pterygota</taxon>
        <taxon>Neoptera</taxon>
        <taxon>Endopterygota</taxon>
        <taxon>Coleoptera</taxon>
        <taxon>Polyphaga</taxon>
        <taxon>Cucujiformia</taxon>
        <taxon>Chrysomeloidea</taxon>
        <taxon>Cerambycidae</taxon>
        <taxon>Lepturinae</taxon>
        <taxon>Rhagiini</taxon>
        <taxon>Rhamnusium</taxon>
    </lineage>
</organism>
<proteinExistence type="inferred from homology"/>
<keyword evidence="14" id="KW-1185">Reference proteome</keyword>
<keyword evidence="10" id="KW-0408">Iron</keyword>
<dbReference type="Pfam" id="PF00067">
    <property type="entry name" value="p450"/>
    <property type="match status" value="2"/>
</dbReference>
<dbReference type="Gene3D" id="1.10.630.10">
    <property type="entry name" value="Cytochrome P450"/>
    <property type="match status" value="2"/>
</dbReference>
<dbReference type="GO" id="GO:0005789">
    <property type="term" value="C:endoplasmic reticulum membrane"/>
    <property type="evidence" value="ECO:0007669"/>
    <property type="project" value="UniProtKB-SubCell"/>
</dbReference>
<evidence type="ECO:0000256" key="5">
    <source>
        <dbReference type="ARBA" id="ARBA00022617"/>
    </source>
</evidence>
<name>A0AAV8WJT1_9CUCU</name>
<keyword evidence="11" id="KW-0503">Monooxygenase</keyword>
<keyword evidence="7" id="KW-0256">Endoplasmic reticulum</keyword>
<keyword evidence="9" id="KW-0560">Oxidoreductase</keyword>